<comment type="caution">
    <text evidence="4">The sequence shown here is derived from an EMBL/GenBank/DDBJ whole genome shotgun (WGS) entry which is preliminary data.</text>
</comment>
<dbReference type="GO" id="GO:0003700">
    <property type="term" value="F:DNA-binding transcription factor activity"/>
    <property type="evidence" value="ECO:0007669"/>
    <property type="project" value="InterPro"/>
</dbReference>
<evidence type="ECO:0000259" key="3">
    <source>
        <dbReference type="PROSITE" id="PS01124"/>
    </source>
</evidence>
<dbReference type="AlphaFoldDB" id="A0AAW9RZ83"/>
<dbReference type="InterPro" id="IPR053142">
    <property type="entry name" value="PchR_regulatory_protein"/>
</dbReference>
<dbReference type="SUPFAM" id="SSF46689">
    <property type="entry name" value="Homeodomain-like"/>
    <property type="match status" value="1"/>
</dbReference>
<reference evidence="4 5" key="1">
    <citation type="submission" date="2024-04" db="EMBL/GenBank/DDBJ databases">
        <title>Novel genus in family Flammeovirgaceae.</title>
        <authorList>
            <person name="Nguyen T.H."/>
            <person name="Vuong T.Q."/>
            <person name="Le H."/>
            <person name="Kim S.-G."/>
        </authorList>
    </citation>
    <scope>NUCLEOTIDE SEQUENCE [LARGE SCALE GENOMIC DNA]</scope>
    <source>
        <strain evidence="4 5">JCM 23209</strain>
    </source>
</reference>
<dbReference type="PROSITE" id="PS01124">
    <property type="entry name" value="HTH_ARAC_FAMILY_2"/>
    <property type="match status" value="1"/>
</dbReference>
<dbReference type="Gene3D" id="1.10.10.60">
    <property type="entry name" value="Homeodomain-like"/>
    <property type="match status" value="2"/>
</dbReference>
<keyword evidence="1" id="KW-0805">Transcription regulation</keyword>
<dbReference type="SMART" id="SM00342">
    <property type="entry name" value="HTH_ARAC"/>
    <property type="match status" value="1"/>
</dbReference>
<gene>
    <name evidence="4" type="ORF">AAG747_03085</name>
</gene>
<dbReference type="RefSeq" id="WP_346819658.1">
    <property type="nucleotide sequence ID" value="NZ_JBDKWZ010000001.1"/>
</dbReference>
<dbReference type="InterPro" id="IPR009057">
    <property type="entry name" value="Homeodomain-like_sf"/>
</dbReference>
<evidence type="ECO:0000256" key="1">
    <source>
        <dbReference type="ARBA" id="ARBA00023015"/>
    </source>
</evidence>
<accession>A0AAW9RZ83</accession>
<protein>
    <submittedName>
        <fullName evidence="4">AraC family transcriptional regulator</fullName>
    </submittedName>
</protein>
<dbReference type="InterPro" id="IPR018060">
    <property type="entry name" value="HTH_AraC"/>
</dbReference>
<dbReference type="Proteomes" id="UP001403385">
    <property type="component" value="Unassembled WGS sequence"/>
</dbReference>
<dbReference type="EMBL" id="JBDKWZ010000001">
    <property type="protein sequence ID" value="MEN7546878.1"/>
    <property type="molecule type" value="Genomic_DNA"/>
</dbReference>
<dbReference type="GO" id="GO:0043565">
    <property type="term" value="F:sequence-specific DNA binding"/>
    <property type="evidence" value="ECO:0007669"/>
    <property type="project" value="InterPro"/>
</dbReference>
<organism evidence="4 5">
    <name type="scientific">Rapidithrix thailandica</name>
    <dbReference type="NCBI Taxonomy" id="413964"/>
    <lineage>
        <taxon>Bacteria</taxon>
        <taxon>Pseudomonadati</taxon>
        <taxon>Bacteroidota</taxon>
        <taxon>Cytophagia</taxon>
        <taxon>Cytophagales</taxon>
        <taxon>Flammeovirgaceae</taxon>
        <taxon>Rapidithrix</taxon>
    </lineage>
</organism>
<dbReference type="PANTHER" id="PTHR47893">
    <property type="entry name" value="REGULATORY PROTEIN PCHR"/>
    <property type="match status" value="1"/>
</dbReference>
<evidence type="ECO:0000313" key="5">
    <source>
        <dbReference type="Proteomes" id="UP001403385"/>
    </source>
</evidence>
<name>A0AAW9RZ83_9BACT</name>
<keyword evidence="5" id="KW-1185">Reference proteome</keyword>
<dbReference type="PANTHER" id="PTHR47893:SF1">
    <property type="entry name" value="REGULATORY PROTEIN PCHR"/>
    <property type="match status" value="1"/>
</dbReference>
<keyword evidence="2" id="KW-0804">Transcription</keyword>
<proteinExistence type="predicted"/>
<evidence type="ECO:0000256" key="2">
    <source>
        <dbReference type="ARBA" id="ARBA00023163"/>
    </source>
</evidence>
<feature type="domain" description="HTH araC/xylS-type" evidence="3">
    <location>
        <begin position="215"/>
        <end position="313"/>
    </location>
</feature>
<evidence type="ECO:0000313" key="4">
    <source>
        <dbReference type="EMBL" id="MEN7546878.1"/>
    </source>
</evidence>
<sequence length="316" mass="36232">MTLNGEINSLGCELNRRIGTDVEYTERQSIKVTTASVSTQYGQGNIYTFTTDGIRLYILDITLKKCVEIAFTAQINSIQATYIVKGCYILRSECSGEETLYEPFMQYLQVIKEGHMSIKFGKQTPFYMIQISFTQEYLKKYNPAFLYNNAGTIFKSNISQEGILSVFELEAAIFKKKLCFHLYVEYKCVALLSILIESLAKSESVHQDLYIKSAYDIKKYIDQNLHLNLTLDDLNKNTGISNFVLNKEFSKLTGDSVAKYIKSAKMNLAKELLIKTSLPIYEIADRTGYKNATHFSEAFKKHFHYTPKYCRGKQIK</sequence>
<dbReference type="Pfam" id="PF12833">
    <property type="entry name" value="HTH_18"/>
    <property type="match status" value="1"/>
</dbReference>